<evidence type="ECO:0000313" key="2">
    <source>
        <dbReference type="Proteomes" id="UP000749646"/>
    </source>
</evidence>
<accession>A0A9P6JFJ7</accession>
<evidence type="ECO:0000313" key="1">
    <source>
        <dbReference type="EMBL" id="KAF9970398.1"/>
    </source>
</evidence>
<dbReference type="OrthoDB" id="10536599at2759"/>
<organism evidence="1 2">
    <name type="scientific">Modicella reniformis</name>
    <dbReference type="NCBI Taxonomy" id="1440133"/>
    <lineage>
        <taxon>Eukaryota</taxon>
        <taxon>Fungi</taxon>
        <taxon>Fungi incertae sedis</taxon>
        <taxon>Mucoromycota</taxon>
        <taxon>Mortierellomycotina</taxon>
        <taxon>Mortierellomycetes</taxon>
        <taxon>Mortierellales</taxon>
        <taxon>Mortierellaceae</taxon>
        <taxon>Modicella</taxon>
    </lineage>
</organism>
<sequence>MTCSTDTAIAVSTPDTAISVGTTISRGIAACYRTARAITASAIPTIDRSLSFDYDQREPVVDIFTLLYRLDSRDLNRVFIEGLLKPDGAGWIPHTGMCLNPITSAIKNKDDQLLKILVDYCIQCAKTYHPAYLTPVEQCLALLSRDYPEILANIFRSTSYIPAHNRDYVASHAIRASTKFQDILDGNKYPVFVLRSQLPTTTPSSFFFTITNGNLRQMSESQFPPKQNIPSTHKKRNHKIYISPFQFQPIEPLVEDSQTTDHNHPPEEHHTASEFKDIAEIQNATTSRPPEEHHKVSVFRRTATTIQNAKTVFKPIAAKIQNATNIQNTKANRLLKRHHQESLFDHIKGKDYYDNPAIVAIIRFKWYKFVIKYWL</sequence>
<feature type="non-terminal residue" evidence="1">
    <location>
        <position position="1"/>
    </location>
</feature>
<name>A0A9P6JFJ7_9FUNG</name>
<gene>
    <name evidence="1" type="ORF">BGZ65_011159</name>
</gene>
<keyword evidence="2" id="KW-1185">Reference proteome</keyword>
<protein>
    <submittedName>
        <fullName evidence="1">Uncharacterized protein</fullName>
    </submittedName>
</protein>
<dbReference type="EMBL" id="JAAAHW010004992">
    <property type="protein sequence ID" value="KAF9970398.1"/>
    <property type="molecule type" value="Genomic_DNA"/>
</dbReference>
<comment type="caution">
    <text evidence="1">The sequence shown here is derived from an EMBL/GenBank/DDBJ whole genome shotgun (WGS) entry which is preliminary data.</text>
</comment>
<dbReference type="Proteomes" id="UP000749646">
    <property type="component" value="Unassembled WGS sequence"/>
</dbReference>
<reference evidence="1" key="1">
    <citation type="journal article" date="2020" name="Fungal Divers.">
        <title>Resolving the Mortierellaceae phylogeny through synthesis of multi-gene phylogenetics and phylogenomics.</title>
        <authorList>
            <person name="Vandepol N."/>
            <person name="Liber J."/>
            <person name="Desiro A."/>
            <person name="Na H."/>
            <person name="Kennedy M."/>
            <person name="Barry K."/>
            <person name="Grigoriev I.V."/>
            <person name="Miller A.N."/>
            <person name="O'Donnell K."/>
            <person name="Stajich J.E."/>
            <person name="Bonito G."/>
        </authorList>
    </citation>
    <scope>NUCLEOTIDE SEQUENCE</scope>
    <source>
        <strain evidence="1">MES-2147</strain>
    </source>
</reference>
<dbReference type="AlphaFoldDB" id="A0A9P6JFJ7"/>
<proteinExistence type="predicted"/>